<dbReference type="PIRSF" id="PIRSF000124">
    <property type="entry name" value="UDPglc_GDPman_dh"/>
    <property type="match status" value="1"/>
</dbReference>
<dbReference type="InterPro" id="IPR014027">
    <property type="entry name" value="UDP-Glc/GDP-Man_DH_C"/>
</dbReference>
<dbReference type="InterPro" id="IPR017476">
    <property type="entry name" value="UDP-Glc/GDP-Man"/>
</dbReference>
<feature type="domain" description="UDP-glucose/GDP-mannose dehydrogenase C-terminal" evidence="5">
    <location>
        <begin position="308"/>
        <end position="396"/>
    </location>
</feature>
<dbReference type="AlphaFoldDB" id="A0A6V8Q9E9"/>
<dbReference type="Proteomes" id="UP000574717">
    <property type="component" value="Unassembled WGS sequence"/>
</dbReference>
<sequence>MTKIVVIGTGYVGLPAAIMLARSGYTVVGVDIDKKIVEAINNGVLHIDEKELQELLNLQEVRKNLIGMATPSQADVFMVAVPTPLDDRKKICDLSHVISAVESFLPYLEKGNLVIIESTIPPLTCREIIIPLLKKSGLEVGTDILLCHCPERILPGNVFEEIVHNDRLIGGINRKSSLAAREIYSSFVQGDLYLTDDVTAALCKLMENTYRDVNIALANEFALVAEGLGVDIKEAIFLANKHPRVNILNPGIGVGGHCIPIDPWFIKEVDPKHTNLIMTARRINDEMPEKIASQIRKKVRDLVKPQIVALGAAYKPDTYDIRESPAIKIVNLLREDGYQVELYDPLVKEYAYDSLLDVVEGKDCLVVLVEHKKIVEELESNLELIKSRMRNPLIVRFYL</sequence>
<dbReference type="SUPFAM" id="SSF51735">
    <property type="entry name" value="NAD(P)-binding Rossmann-fold domains"/>
    <property type="match status" value="1"/>
</dbReference>
<dbReference type="InterPro" id="IPR036291">
    <property type="entry name" value="NAD(P)-bd_dom_sf"/>
</dbReference>
<keyword evidence="3" id="KW-0520">NAD</keyword>
<dbReference type="InterPro" id="IPR036220">
    <property type="entry name" value="UDP-Glc/GDP-Man_DH_C_sf"/>
</dbReference>
<dbReference type="InterPro" id="IPR008927">
    <property type="entry name" value="6-PGluconate_DH-like_C_sf"/>
</dbReference>
<evidence type="ECO:0000256" key="1">
    <source>
        <dbReference type="ARBA" id="ARBA00006601"/>
    </source>
</evidence>
<dbReference type="GO" id="GO:0016616">
    <property type="term" value="F:oxidoreductase activity, acting on the CH-OH group of donors, NAD or NADP as acceptor"/>
    <property type="evidence" value="ECO:0007669"/>
    <property type="project" value="InterPro"/>
</dbReference>
<protein>
    <submittedName>
        <fullName evidence="6">UDP-N-acetyl-D-mannosaminuronic acid dehydrogenase</fullName>
    </submittedName>
</protein>
<evidence type="ECO:0000259" key="5">
    <source>
        <dbReference type="SMART" id="SM00984"/>
    </source>
</evidence>
<dbReference type="InterPro" id="IPR028359">
    <property type="entry name" value="UDP_ManNAc/GlcNAc_DH"/>
</dbReference>
<evidence type="ECO:0000256" key="4">
    <source>
        <dbReference type="PIRNR" id="PIRNR000124"/>
    </source>
</evidence>
<dbReference type="PANTHER" id="PTHR43491:SF2">
    <property type="entry name" value="UDP-N-ACETYL-D-MANNOSAMINE DEHYDROGENASE"/>
    <property type="match status" value="1"/>
</dbReference>
<accession>A0A6V8Q9E9</accession>
<dbReference type="SUPFAM" id="SSF52413">
    <property type="entry name" value="UDP-glucose/GDP-mannose dehydrogenase C-terminal domain"/>
    <property type="match status" value="1"/>
</dbReference>
<dbReference type="RefSeq" id="WP_176237010.1">
    <property type="nucleotide sequence ID" value="NZ_BLRU01000115.1"/>
</dbReference>
<dbReference type="Pfam" id="PF00984">
    <property type="entry name" value="UDPG_MGDP_dh"/>
    <property type="match status" value="1"/>
</dbReference>
<dbReference type="NCBIfam" id="TIGR03026">
    <property type="entry name" value="NDP-sugDHase"/>
    <property type="match status" value="1"/>
</dbReference>
<dbReference type="Pfam" id="PF03721">
    <property type="entry name" value="UDPG_MGDP_dh_N"/>
    <property type="match status" value="1"/>
</dbReference>
<dbReference type="EMBL" id="BLRU01000115">
    <property type="protein sequence ID" value="GFP19655.1"/>
    <property type="molecule type" value="Genomic_DNA"/>
</dbReference>
<dbReference type="InterPro" id="IPR014026">
    <property type="entry name" value="UDP-Glc/GDP-Man_DH_dimer"/>
</dbReference>
<organism evidence="6 7">
    <name type="scientific">Candidatus Hakubella thermalkaliphila</name>
    <dbReference type="NCBI Taxonomy" id="2754717"/>
    <lineage>
        <taxon>Bacteria</taxon>
        <taxon>Bacillati</taxon>
        <taxon>Actinomycetota</taxon>
        <taxon>Actinomycetota incertae sedis</taxon>
        <taxon>Candidatus Hakubellales</taxon>
        <taxon>Candidatus Hakubellaceae</taxon>
        <taxon>Candidatus Hakubella</taxon>
    </lineage>
</organism>
<name>A0A6V8Q9E9_9ACTN</name>
<comment type="similarity">
    <text evidence="1 4">Belongs to the UDP-glucose/GDP-mannose dehydrogenase family.</text>
</comment>
<dbReference type="SMART" id="SM00984">
    <property type="entry name" value="UDPG_MGDP_dh_C"/>
    <property type="match status" value="1"/>
</dbReference>
<evidence type="ECO:0000313" key="6">
    <source>
        <dbReference type="EMBL" id="GFP19655.1"/>
    </source>
</evidence>
<evidence type="ECO:0000313" key="7">
    <source>
        <dbReference type="Proteomes" id="UP000574717"/>
    </source>
</evidence>
<dbReference type="GO" id="GO:0000271">
    <property type="term" value="P:polysaccharide biosynthetic process"/>
    <property type="evidence" value="ECO:0007669"/>
    <property type="project" value="InterPro"/>
</dbReference>
<gene>
    <name evidence="6" type="ORF">HKBW3S03_01160</name>
</gene>
<dbReference type="PANTHER" id="PTHR43491">
    <property type="entry name" value="UDP-N-ACETYL-D-MANNOSAMINE DEHYDROGENASE"/>
    <property type="match status" value="1"/>
</dbReference>
<evidence type="ECO:0000256" key="2">
    <source>
        <dbReference type="ARBA" id="ARBA00023002"/>
    </source>
</evidence>
<keyword evidence="2" id="KW-0560">Oxidoreductase</keyword>
<dbReference type="Pfam" id="PF03720">
    <property type="entry name" value="UDPG_MGDP_dh_C"/>
    <property type="match status" value="1"/>
</dbReference>
<evidence type="ECO:0000256" key="3">
    <source>
        <dbReference type="ARBA" id="ARBA00023027"/>
    </source>
</evidence>
<dbReference type="GO" id="GO:0051287">
    <property type="term" value="F:NAD binding"/>
    <property type="evidence" value="ECO:0007669"/>
    <property type="project" value="InterPro"/>
</dbReference>
<dbReference type="Gene3D" id="3.40.50.720">
    <property type="entry name" value="NAD(P)-binding Rossmann-like Domain"/>
    <property type="match status" value="2"/>
</dbReference>
<dbReference type="GO" id="GO:0016628">
    <property type="term" value="F:oxidoreductase activity, acting on the CH-CH group of donors, NAD or NADP as acceptor"/>
    <property type="evidence" value="ECO:0007669"/>
    <property type="project" value="InterPro"/>
</dbReference>
<comment type="caution">
    <text evidence="6">The sequence shown here is derived from an EMBL/GenBank/DDBJ whole genome shotgun (WGS) entry which is preliminary data.</text>
</comment>
<proteinExistence type="inferred from homology"/>
<dbReference type="PIRSF" id="PIRSF500136">
    <property type="entry name" value="UDP_ManNAc_DH"/>
    <property type="match status" value="1"/>
</dbReference>
<dbReference type="SUPFAM" id="SSF48179">
    <property type="entry name" value="6-phosphogluconate dehydrogenase C-terminal domain-like"/>
    <property type="match status" value="1"/>
</dbReference>
<dbReference type="InterPro" id="IPR001732">
    <property type="entry name" value="UDP-Glc/GDP-Man_DH_N"/>
</dbReference>
<reference evidence="6 7" key="1">
    <citation type="journal article" date="2020" name="Front. Microbiol.">
        <title>Single-cell genomics of novel Actinobacteria with the Wood-Ljungdahl pathway discovered in a serpentinizing system.</title>
        <authorList>
            <person name="Merino N."/>
            <person name="Kawai M."/>
            <person name="Boyd E.S."/>
            <person name="Colman D.R."/>
            <person name="McGlynn S.E."/>
            <person name="Nealson K.H."/>
            <person name="Kurokawa K."/>
            <person name="Hongoh Y."/>
        </authorList>
    </citation>
    <scope>NUCLEOTIDE SEQUENCE [LARGE SCALE GENOMIC DNA]</scope>
    <source>
        <strain evidence="6 7">S03</strain>
    </source>
</reference>